<sequence>MRDDESCTSSVEDESVDRSMSALRLGFKALYEEIDMLSEQATRTVQAIVKESADESVQLKKEDIDDLITYARKFIRETRKTIVTFDEHGVQCEPERRSSKKVSTPKAWKKPIVVERAAAREDITEVAHRRRSAVTVIQSFPRDDGPCVFCDEREPEQERVSASPAAVRIPAQPLNNTVAVETMPEKAVE</sequence>
<dbReference type="AlphaFoldDB" id="A0A182PI50"/>
<evidence type="ECO:0000313" key="1">
    <source>
        <dbReference type="EnsemblMetazoa" id="AEPI006612-PA"/>
    </source>
</evidence>
<accession>A0A182PI50</accession>
<name>A0A182PI50_9DIPT</name>
<dbReference type="EnsemblMetazoa" id="AEPI006612-RA">
    <property type="protein sequence ID" value="AEPI006612-PA"/>
    <property type="gene ID" value="AEPI006612"/>
</dbReference>
<keyword evidence="2" id="KW-1185">Reference proteome</keyword>
<protein>
    <submittedName>
        <fullName evidence="1">Uncharacterized protein</fullName>
    </submittedName>
</protein>
<reference evidence="1" key="2">
    <citation type="submission" date="2020-05" db="UniProtKB">
        <authorList>
            <consortium name="EnsemblMetazoa"/>
        </authorList>
    </citation>
    <scope>IDENTIFICATION</scope>
    <source>
        <strain evidence="1">Epiroticus2</strain>
    </source>
</reference>
<organism evidence="1 2">
    <name type="scientific">Anopheles epiroticus</name>
    <dbReference type="NCBI Taxonomy" id="199890"/>
    <lineage>
        <taxon>Eukaryota</taxon>
        <taxon>Metazoa</taxon>
        <taxon>Ecdysozoa</taxon>
        <taxon>Arthropoda</taxon>
        <taxon>Hexapoda</taxon>
        <taxon>Insecta</taxon>
        <taxon>Pterygota</taxon>
        <taxon>Neoptera</taxon>
        <taxon>Endopterygota</taxon>
        <taxon>Diptera</taxon>
        <taxon>Nematocera</taxon>
        <taxon>Culicoidea</taxon>
        <taxon>Culicidae</taxon>
        <taxon>Anophelinae</taxon>
        <taxon>Anopheles</taxon>
    </lineage>
</organism>
<dbReference type="Proteomes" id="UP000075885">
    <property type="component" value="Unassembled WGS sequence"/>
</dbReference>
<dbReference type="VEuPathDB" id="VectorBase:AEPI006612"/>
<proteinExistence type="predicted"/>
<evidence type="ECO:0000313" key="2">
    <source>
        <dbReference type="Proteomes" id="UP000075885"/>
    </source>
</evidence>
<reference evidence="2" key="1">
    <citation type="submission" date="2013-03" db="EMBL/GenBank/DDBJ databases">
        <title>The Genome Sequence of Anopheles epiroticus epiroticus2.</title>
        <authorList>
            <consortium name="The Broad Institute Genomics Platform"/>
            <person name="Neafsey D.E."/>
            <person name="Howell P."/>
            <person name="Walker B."/>
            <person name="Young S.K."/>
            <person name="Zeng Q."/>
            <person name="Gargeya S."/>
            <person name="Fitzgerald M."/>
            <person name="Haas B."/>
            <person name="Abouelleil A."/>
            <person name="Allen A.W."/>
            <person name="Alvarado L."/>
            <person name="Arachchi H.M."/>
            <person name="Berlin A.M."/>
            <person name="Chapman S.B."/>
            <person name="Gainer-Dewar J."/>
            <person name="Goldberg J."/>
            <person name="Griggs A."/>
            <person name="Gujja S."/>
            <person name="Hansen M."/>
            <person name="Howarth C."/>
            <person name="Imamovic A."/>
            <person name="Ireland A."/>
            <person name="Larimer J."/>
            <person name="McCowan C."/>
            <person name="Murphy C."/>
            <person name="Pearson M."/>
            <person name="Poon T.W."/>
            <person name="Priest M."/>
            <person name="Roberts A."/>
            <person name="Saif S."/>
            <person name="Shea T."/>
            <person name="Sisk P."/>
            <person name="Sykes S."/>
            <person name="Wortman J."/>
            <person name="Nusbaum C."/>
            <person name="Birren B."/>
        </authorList>
    </citation>
    <scope>NUCLEOTIDE SEQUENCE [LARGE SCALE GENOMIC DNA]</scope>
    <source>
        <strain evidence="2">Epiroticus2</strain>
    </source>
</reference>